<protein>
    <recommendedName>
        <fullName evidence="3">RNA polymerase subunit sigma-54</fullName>
    </recommendedName>
</protein>
<reference evidence="1 2" key="1">
    <citation type="submission" date="2016-02" db="EMBL/GenBank/DDBJ databases">
        <authorList>
            <person name="Wen L."/>
            <person name="He K."/>
            <person name="Yang H."/>
        </authorList>
    </citation>
    <scope>NUCLEOTIDE SEQUENCE [LARGE SCALE GENOMIC DNA]</scope>
    <source>
        <strain evidence="1 2">TSA40</strain>
    </source>
</reference>
<comment type="caution">
    <text evidence="1">The sequence shown here is derived from an EMBL/GenBank/DDBJ whole genome shotgun (WGS) entry which is preliminary data.</text>
</comment>
<accession>A0A254T7Y1</accession>
<dbReference type="EMBL" id="LSTO01000002">
    <property type="protein sequence ID" value="OWW18749.1"/>
    <property type="molecule type" value="Genomic_DNA"/>
</dbReference>
<dbReference type="SUPFAM" id="SSF69754">
    <property type="entry name" value="Ribosome binding protein Y (YfiA homologue)"/>
    <property type="match status" value="1"/>
</dbReference>
<dbReference type="Pfam" id="PF02482">
    <property type="entry name" value="Ribosomal_S30AE"/>
    <property type="match status" value="1"/>
</dbReference>
<gene>
    <name evidence="1" type="ORF">AYR66_04080</name>
</gene>
<organism evidence="1 2">
    <name type="scientific">Noviherbaspirillum denitrificans</name>
    <dbReference type="NCBI Taxonomy" id="1968433"/>
    <lineage>
        <taxon>Bacteria</taxon>
        <taxon>Pseudomonadati</taxon>
        <taxon>Pseudomonadota</taxon>
        <taxon>Betaproteobacteria</taxon>
        <taxon>Burkholderiales</taxon>
        <taxon>Oxalobacteraceae</taxon>
        <taxon>Noviherbaspirillum</taxon>
    </lineage>
</organism>
<dbReference type="OrthoDB" id="9782252at2"/>
<evidence type="ECO:0008006" key="3">
    <source>
        <dbReference type="Google" id="ProtNLM"/>
    </source>
</evidence>
<keyword evidence="2" id="KW-1185">Reference proteome</keyword>
<dbReference type="AlphaFoldDB" id="A0A254T7Y1"/>
<dbReference type="Proteomes" id="UP000197535">
    <property type="component" value="Unassembled WGS sequence"/>
</dbReference>
<dbReference type="Gene3D" id="3.30.160.100">
    <property type="entry name" value="Ribosome hibernation promotion factor-like"/>
    <property type="match status" value="1"/>
</dbReference>
<sequence>MVNSLNIKFHNIPASEAVEAEIRKRAEKLSQISDRINRCDVTVETSGKHKHQGHEYEVRIDLTIPGAEIVLNRTHPNEDVYIAVRDAFDAAARKLKEHIHVQRGDVKAHEAHEAHEAPAE</sequence>
<proteinExistence type="predicted"/>
<dbReference type="InterPro" id="IPR036567">
    <property type="entry name" value="RHF-like"/>
</dbReference>
<evidence type="ECO:0000313" key="2">
    <source>
        <dbReference type="Proteomes" id="UP000197535"/>
    </source>
</evidence>
<evidence type="ECO:0000313" key="1">
    <source>
        <dbReference type="EMBL" id="OWW18749.1"/>
    </source>
</evidence>
<dbReference type="CDD" id="cd00552">
    <property type="entry name" value="RaiA"/>
    <property type="match status" value="1"/>
</dbReference>
<dbReference type="RefSeq" id="WP_088710148.1">
    <property type="nucleotide sequence ID" value="NZ_LSTO01000002.1"/>
</dbReference>
<dbReference type="InterPro" id="IPR003489">
    <property type="entry name" value="RHF/RaiA"/>
</dbReference>
<name>A0A254T7Y1_9BURK</name>